<dbReference type="InterPro" id="IPR039650">
    <property type="entry name" value="HdrA-like"/>
</dbReference>
<evidence type="ECO:0000256" key="1">
    <source>
        <dbReference type="ARBA" id="ARBA00022485"/>
    </source>
</evidence>
<keyword evidence="8" id="KW-1185">Reference proteome</keyword>
<evidence type="ECO:0000256" key="4">
    <source>
        <dbReference type="ARBA" id="ARBA00023004"/>
    </source>
</evidence>
<dbReference type="Proteomes" id="UP000240542">
    <property type="component" value="Unassembled WGS sequence"/>
</dbReference>
<comment type="caution">
    <text evidence="7">The sequence shown here is derived from an EMBL/GenBank/DDBJ whole genome shotgun (WGS) entry which is preliminary data.</text>
</comment>
<organism evidence="7 8">
    <name type="scientific">Murinocardiopsis flavida</name>
    <dbReference type="NCBI Taxonomy" id="645275"/>
    <lineage>
        <taxon>Bacteria</taxon>
        <taxon>Bacillati</taxon>
        <taxon>Actinomycetota</taxon>
        <taxon>Actinomycetes</taxon>
        <taxon>Streptosporangiales</taxon>
        <taxon>Nocardiopsidaceae</taxon>
        <taxon>Murinocardiopsis</taxon>
    </lineage>
</organism>
<proteinExistence type="predicted"/>
<name>A0A2P8CSW5_9ACTN</name>
<dbReference type="Gene3D" id="3.50.50.60">
    <property type="entry name" value="FAD/NAD(P)-binding domain"/>
    <property type="match status" value="1"/>
</dbReference>
<evidence type="ECO:0000313" key="7">
    <source>
        <dbReference type="EMBL" id="PSK88061.1"/>
    </source>
</evidence>
<dbReference type="SUPFAM" id="SSF51905">
    <property type="entry name" value="FAD/NAD(P)-binding domain"/>
    <property type="match status" value="1"/>
</dbReference>
<evidence type="ECO:0000256" key="5">
    <source>
        <dbReference type="ARBA" id="ARBA00023014"/>
    </source>
</evidence>
<feature type="region of interest" description="Disordered" evidence="6">
    <location>
        <begin position="457"/>
        <end position="480"/>
    </location>
</feature>
<sequence>MRRESAEFDVVVTGGGLAGVAAAIAAARLGASVALVHNRPVLGGNSSSEVRVWVCGATAAGAQRYARETGIVGELYLENQYRNPEGNPVFWDMVVLDAVRAEPGIALYLNTDVREVEAEGPEDARVIRSVTGWTMASERETRFVAPLFLDCTGDGLVGHLAGARYRVGREARAEHGESWAPEEADELLLGSTILFYTKDLGHPVRYVPPDIAADITATGIPERRVIKAGANGAAYWWIEWGGELDTVHDNERIRDELWSVIYGIWDYIKNSGRFPDAANLTLEWVGSVPGKREYRRFVGDHVLTQSDIVGQRAFDDRIGYGGWSIDLHPPGGMYAAEGGAAQYYPDGVYHVPFRSLYSANTANLLFAGRDISATHIAFGSTRVMATCAVMGEAAGTAAALCARGGTVPRALASSGIAALQRTLLRQDAAVIGLRYDDPADLAQRAEVGASSTLTALAVEPGADGPDGPDGPATSPWPLAHDAGLLLPADPGIDGVRLLADVAPDGAGTELAVELWDTGRPENAVPHTLRAAVRVPLEQGGRQWLRAPLRWAPAEPGNAFLVVRAHPGVALHVAAAMRTGVLSLTRAGAVDDGDVDTGQVYQPVVDWQTKPLRRRSFCFRSDAPTGAFAAERAVGGYARPFGGPQMWVSDGLAAPQHLRLDWREPVAVGRVELVFDDDVNEYMNNLHYHRSPFAVMPELVRDYTVEARTGAGWTPLVAENGNRRRHRVHVLPEAVRADALRLTVAAAEAHVVALRVYGPDTPP</sequence>
<dbReference type="EMBL" id="PYGA01000030">
    <property type="protein sequence ID" value="PSK88061.1"/>
    <property type="molecule type" value="Genomic_DNA"/>
</dbReference>
<keyword evidence="2" id="KW-0479">Metal-binding</keyword>
<dbReference type="RefSeq" id="WP_106586466.1">
    <property type="nucleotide sequence ID" value="NZ_PYGA01000030.1"/>
</dbReference>
<keyword evidence="1" id="KW-0004">4Fe-4S</keyword>
<protein>
    <submittedName>
        <fullName evidence="7">FAD dependent oxidoreductase</fullName>
    </submittedName>
</protein>
<accession>A0A2P8CSW5</accession>
<keyword evidence="5" id="KW-0411">Iron-sulfur</keyword>
<keyword evidence="3" id="KW-0560">Oxidoreductase</keyword>
<dbReference type="GO" id="GO:0051539">
    <property type="term" value="F:4 iron, 4 sulfur cluster binding"/>
    <property type="evidence" value="ECO:0007669"/>
    <property type="project" value="UniProtKB-KW"/>
</dbReference>
<dbReference type="PANTHER" id="PTHR43498">
    <property type="entry name" value="FERREDOXIN:COB-COM HETERODISULFIDE REDUCTASE SUBUNIT A"/>
    <property type="match status" value="1"/>
</dbReference>
<dbReference type="AlphaFoldDB" id="A0A2P8CSW5"/>
<evidence type="ECO:0000256" key="3">
    <source>
        <dbReference type="ARBA" id="ARBA00023002"/>
    </source>
</evidence>
<dbReference type="Gene3D" id="2.60.120.260">
    <property type="entry name" value="Galactose-binding domain-like"/>
    <property type="match status" value="1"/>
</dbReference>
<dbReference type="PANTHER" id="PTHR43498:SF1">
    <property type="entry name" value="COB--COM HETERODISULFIDE REDUCTASE IRON-SULFUR SUBUNIT A"/>
    <property type="match status" value="1"/>
</dbReference>
<dbReference type="OrthoDB" id="177652at2"/>
<gene>
    <name evidence="7" type="ORF">CLV63_13023</name>
</gene>
<evidence type="ECO:0000256" key="6">
    <source>
        <dbReference type="SAM" id="MobiDB-lite"/>
    </source>
</evidence>
<dbReference type="InterPro" id="IPR036188">
    <property type="entry name" value="FAD/NAD-bd_sf"/>
</dbReference>
<reference evidence="7 8" key="1">
    <citation type="submission" date="2018-03" db="EMBL/GenBank/DDBJ databases">
        <title>Genomic Encyclopedia of Archaeal and Bacterial Type Strains, Phase II (KMG-II): from individual species to whole genera.</title>
        <authorList>
            <person name="Goeker M."/>
        </authorList>
    </citation>
    <scope>NUCLEOTIDE SEQUENCE [LARGE SCALE GENOMIC DNA]</scope>
    <source>
        <strain evidence="7 8">DSM 45312</strain>
    </source>
</reference>
<keyword evidence="4" id="KW-0408">Iron</keyword>
<dbReference type="GO" id="GO:0046872">
    <property type="term" value="F:metal ion binding"/>
    <property type="evidence" value="ECO:0007669"/>
    <property type="project" value="UniProtKB-KW"/>
</dbReference>
<evidence type="ECO:0000256" key="2">
    <source>
        <dbReference type="ARBA" id="ARBA00022723"/>
    </source>
</evidence>
<dbReference type="Pfam" id="PF12831">
    <property type="entry name" value="FAD_oxidored"/>
    <property type="match status" value="1"/>
</dbReference>
<feature type="compositionally biased region" description="Low complexity" evidence="6">
    <location>
        <begin position="460"/>
        <end position="472"/>
    </location>
</feature>
<evidence type="ECO:0000313" key="8">
    <source>
        <dbReference type="Proteomes" id="UP000240542"/>
    </source>
</evidence>
<dbReference type="GO" id="GO:0016491">
    <property type="term" value="F:oxidoreductase activity"/>
    <property type="evidence" value="ECO:0007669"/>
    <property type="project" value="UniProtKB-KW"/>
</dbReference>